<dbReference type="Pfam" id="PF07690">
    <property type="entry name" value="MFS_1"/>
    <property type="match status" value="1"/>
</dbReference>
<dbReference type="InterPro" id="IPR036259">
    <property type="entry name" value="MFS_trans_sf"/>
</dbReference>
<sequence length="456" mass="49157">MSMHRLPQLSSSRYSPLWISISCGLYWFAFSLTRPIISLYASSLGMEGIGIGAVLAVYSLMPLIAAIPGGLIADRLGRTFVLRTGALTMLASGLLYWLSSGPGLLALAQLLAGLGQMAVWLAVQVLITEGPKQGSESRFATFSLYMALGQMIAPVLSGFLSDHYGYSLVFAGYTLTSLLLTLAAWRCKETAPDTTESAATEIPEPAPLTMRAKMAVLFQQCSSLLKNRYFVVILMTTFISLFILDIRTTYLPIQLQSLEMSNTRVGLLVSAGALSAVFVRPIYPWLMARLPFSRLLILTYAVSLLLLFITPLLTNYYSLMALVLVTGLALGINQPMTLSMIARSTAPEERGLGIGLRLMANRAAQLMNPLLFGVFTSFANLGTAFLLVGLFLLLSCSFTVWLYSTTEAGRDKAARYTKKGDSPPGEPAGGVPGRTQETASGCETPGISPTVIPPAR</sequence>
<keyword evidence="11" id="KW-1185">Reference proteome</keyword>
<accession>A0ABQ4M6C1</accession>
<feature type="transmembrane region" description="Helical" evidence="8">
    <location>
        <begin position="104"/>
        <end position="127"/>
    </location>
</feature>
<evidence type="ECO:0000256" key="5">
    <source>
        <dbReference type="ARBA" id="ARBA00022989"/>
    </source>
</evidence>
<dbReference type="Proteomes" id="UP000679992">
    <property type="component" value="Unassembled WGS sequence"/>
</dbReference>
<dbReference type="PANTHER" id="PTHR23517:SF3">
    <property type="entry name" value="INTEGRAL MEMBRANE TRANSPORT PROTEIN"/>
    <property type="match status" value="1"/>
</dbReference>
<dbReference type="SUPFAM" id="SSF103473">
    <property type="entry name" value="MFS general substrate transporter"/>
    <property type="match status" value="1"/>
</dbReference>
<feature type="transmembrane region" description="Helical" evidence="8">
    <location>
        <begin position="139"/>
        <end position="160"/>
    </location>
</feature>
<name>A0ABQ4M6C1_9BACL</name>
<gene>
    <name evidence="10" type="ORF">J42TS3_05560</name>
</gene>
<keyword evidence="2" id="KW-0813">Transport</keyword>
<dbReference type="PROSITE" id="PS50850">
    <property type="entry name" value="MFS"/>
    <property type="match status" value="1"/>
</dbReference>
<keyword evidence="3" id="KW-1003">Cell membrane</keyword>
<feature type="transmembrane region" description="Helical" evidence="8">
    <location>
        <begin position="385"/>
        <end position="403"/>
    </location>
</feature>
<dbReference type="EMBL" id="BOSL01000001">
    <property type="protein sequence ID" value="GIP51521.1"/>
    <property type="molecule type" value="Genomic_DNA"/>
</dbReference>
<feature type="transmembrane region" description="Helical" evidence="8">
    <location>
        <begin position="166"/>
        <end position="185"/>
    </location>
</feature>
<evidence type="ECO:0000256" key="7">
    <source>
        <dbReference type="SAM" id="MobiDB-lite"/>
    </source>
</evidence>
<evidence type="ECO:0000256" key="8">
    <source>
        <dbReference type="SAM" id="Phobius"/>
    </source>
</evidence>
<comment type="subcellular location">
    <subcellularLocation>
        <location evidence="1">Cell membrane</location>
        <topology evidence="1">Multi-pass membrane protein</topology>
    </subcellularLocation>
</comment>
<evidence type="ECO:0000256" key="4">
    <source>
        <dbReference type="ARBA" id="ARBA00022692"/>
    </source>
</evidence>
<dbReference type="Gene3D" id="1.20.1250.20">
    <property type="entry name" value="MFS general substrate transporter like domains"/>
    <property type="match status" value="2"/>
</dbReference>
<keyword evidence="6 8" id="KW-0472">Membrane</keyword>
<evidence type="ECO:0000259" key="9">
    <source>
        <dbReference type="PROSITE" id="PS50850"/>
    </source>
</evidence>
<feature type="transmembrane region" description="Helical" evidence="8">
    <location>
        <begin position="229"/>
        <end position="253"/>
    </location>
</feature>
<keyword evidence="5 8" id="KW-1133">Transmembrane helix</keyword>
<feature type="transmembrane region" description="Helical" evidence="8">
    <location>
        <begin position="49"/>
        <end position="73"/>
    </location>
</feature>
<evidence type="ECO:0000256" key="3">
    <source>
        <dbReference type="ARBA" id="ARBA00022475"/>
    </source>
</evidence>
<organism evidence="10 11">
    <name type="scientific">Paenibacillus vini</name>
    <dbReference type="NCBI Taxonomy" id="1476024"/>
    <lineage>
        <taxon>Bacteria</taxon>
        <taxon>Bacillati</taxon>
        <taxon>Bacillota</taxon>
        <taxon>Bacilli</taxon>
        <taxon>Bacillales</taxon>
        <taxon>Paenibacillaceae</taxon>
        <taxon>Paenibacillus</taxon>
    </lineage>
</organism>
<dbReference type="InterPro" id="IPR011701">
    <property type="entry name" value="MFS"/>
</dbReference>
<evidence type="ECO:0000256" key="2">
    <source>
        <dbReference type="ARBA" id="ARBA00022448"/>
    </source>
</evidence>
<feature type="transmembrane region" description="Helical" evidence="8">
    <location>
        <begin position="12"/>
        <end position="29"/>
    </location>
</feature>
<proteinExistence type="predicted"/>
<feature type="domain" description="Major facilitator superfamily (MFS) profile" evidence="9">
    <location>
        <begin position="15"/>
        <end position="407"/>
    </location>
</feature>
<feature type="transmembrane region" description="Helical" evidence="8">
    <location>
        <begin position="265"/>
        <end position="283"/>
    </location>
</feature>
<dbReference type="InterPro" id="IPR020846">
    <property type="entry name" value="MFS_dom"/>
</dbReference>
<feature type="region of interest" description="Disordered" evidence="7">
    <location>
        <begin position="413"/>
        <end position="456"/>
    </location>
</feature>
<comment type="caution">
    <text evidence="10">The sequence shown here is derived from an EMBL/GenBank/DDBJ whole genome shotgun (WGS) entry which is preliminary data.</text>
</comment>
<keyword evidence="4 8" id="KW-0812">Transmembrane</keyword>
<protein>
    <submittedName>
        <fullName evidence="10">MFS transporter</fullName>
    </submittedName>
</protein>
<evidence type="ECO:0000313" key="11">
    <source>
        <dbReference type="Proteomes" id="UP000679992"/>
    </source>
</evidence>
<dbReference type="InterPro" id="IPR050171">
    <property type="entry name" value="MFS_Transporters"/>
</dbReference>
<evidence type="ECO:0000313" key="10">
    <source>
        <dbReference type="EMBL" id="GIP51521.1"/>
    </source>
</evidence>
<feature type="transmembrane region" description="Helical" evidence="8">
    <location>
        <begin position="80"/>
        <end position="98"/>
    </location>
</feature>
<dbReference type="RefSeq" id="WP_213653673.1">
    <property type="nucleotide sequence ID" value="NZ_BOSL01000001.1"/>
</dbReference>
<evidence type="ECO:0000256" key="1">
    <source>
        <dbReference type="ARBA" id="ARBA00004651"/>
    </source>
</evidence>
<reference evidence="10 11" key="1">
    <citation type="submission" date="2021-03" db="EMBL/GenBank/DDBJ databases">
        <title>Antimicrobial resistance genes in bacteria isolated from Japanese honey, and their potential for conferring macrolide and lincosamide resistance in the American foulbrood pathogen Paenibacillus larvae.</title>
        <authorList>
            <person name="Okamoto M."/>
            <person name="Kumagai M."/>
            <person name="Kanamori H."/>
            <person name="Takamatsu D."/>
        </authorList>
    </citation>
    <scope>NUCLEOTIDE SEQUENCE [LARGE SCALE GENOMIC DNA]</scope>
    <source>
        <strain evidence="10 11">J42TS3</strain>
    </source>
</reference>
<feature type="transmembrane region" description="Helical" evidence="8">
    <location>
        <begin position="295"/>
        <end position="313"/>
    </location>
</feature>
<evidence type="ECO:0000256" key="6">
    <source>
        <dbReference type="ARBA" id="ARBA00023136"/>
    </source>
</evidence>
<dbReference type="PANTHER" id="PTHR23517">
    <property type="entry name" value="RESISTANCE PROTEIN MDTM, PUTATIVE-RELATED-RELATED"/>
    <property type="match status" value="1"/>
</dbReference>